<organism evidence="1 2">
    <name type="scientific">Companilactobacillus nodensis DSM 19682 = JCM 14932 = NBRC 107160</name>
    <dbReference type="NCBI Taxonomy" id="1423775"/>
    <lineage>
        <taxon>Bacteria</taxon>
        <taxon>Bacillati</taxon>
        <taxon>Bacillota</taxon>
        <taxon>Bacilli</taxon>
        <taxon>Lactobacillales</taxon>
        <taxon>Lactobacillaceae</taxon>
        <taxon>Companilactobacillus</taxon>
    </lineage>
</organism>
<name>A0A0R1K8S4_9LACO</name>
<keyword evidence="2" id="KW-1185">Reference proteome</keyword>
<dbReference type="RefSeq" id="WP_025024109.1">
    <property type="nucleotide sequence ID" value="NZ_AZDZ01000009.1"/>
</dbReference>
<reference evidence="1 2" key="1">
    <citation type="journal article" date="2015" name="Genome Announc.">
        <title>Expanding the biotechnology potential of lactobacilli through comparative genomics of 213 strains and associated genera.</title>
        <authorList>
            <person name="Sun Z."/>
            <person name="Harris H.M."/>
            <person name="McCann A."/>
            <person name="Guo C."/>
            <person name="Argimon S."/>
            <person name="Zhang W."/>
            <person name="Yang X."/>
            <person name="Jeffery I.B."/>
            <person name="Cooney J.C."/>
            <person name="Kagawa T.F."/>
            <person name="Liu W."/>
            <person name="Song Y."/>
            <person name="Salvetti E."/>
            <person name="Wrobel A."/>
            <person name="Rasinkangas P."/>
            <person name="Parkhill J."/>
            <person name="Rea M.C."/>
            <person name="O'Sullivan O."/>
            <person name="Ritari J."/>
            <person name="Douillard F.P."/>
            <person name="Paul Ross R."/>
            <person name="Yang R."/>
            <person name="Briner A.E."/>
            <person name="Felis G.E."/>
            <person name="de Vos W.M."/>
            <person name="Barrangou R."/>
            <person name="Klaenhammer T.R."/>
            <person name="Caufield P.W."/>
            <person name="Cui Y."/>
            <person name="Zhang H."/>
            <person name="O'Toole P.W."/>
        </authorList>
    </citation>
    <scope>NUCLEOTIDE SEQUENCE [LARGE SCALE GENOMIC DNA]</scope>
    <source>
        <strain evidence="1 2">DSM 19682</strain>
    </source>
</reference>
<evidence type="ECO:0000313" key="2">
    <source>
        <dbReference type="Proteomes" id="UP000051248"/>
    </source>
</evidence>
<dbReference type="STRING" id="1423775.FD03_GL000240"/>
<dbReference type="OrthoDB" id="2321563at2"/>
<accession>A0A0R1K8S4</accession>
<dbReference type="AlphaFoldDB" id="A0A0R1K8S4"/>
<dbReference type="eggNOG" id="ENOG5030ANT">
    <property type="taxonomic scope" value="Bacteria"/>
</dbReference>
<sequence length="82" mass="9919">MKAQTEMSRGDFQKMIKICLNDLSIQRTLLENEEQTQRDDMRTLEQDQAIEELERRIMLIKKDYDFYKQFADPSFETSEAEY</sequence>
<proteinExistence type="predicted"/>
<protein>
    <submittedName>
        <fullName evidence="1">Uncharacterized protein</fullName>
    </submittedName>
</protein>
<dbReference type="EMBL" id="AZDZ01000009">
    <property type="protein sequence ID" value="KRK80063.1"/>
    <property type="molecule type" value="Genomic_DNA"/>
</dbReference>
<evidence type="ECO:0000313" key="1">
    <source>
        <dbReference type="EMBL" id="KRK80063.1"/>
    </source>
</evidence>
<dbReference type="Proteomes" id="UP000051248">
    <property type="component" value="Unassembled WGS sequence"/>
</dbReference>
<gene>
    <name evidence="1" type="ORF">FD03_GL000240</name>
</gene>
<comment type="caution">
    <text evidence="1">The sequence shown here is derived from an EMBL/GenBank/DDBJ whole genome shotgun (WGS) entry which is preliminary data.</text>
</comment>
<dbReference type="PATRIC" id="fig|1423775.4.peg.244"/>